<keyword evidence="5" id="KW-1185">Reference proteome</keyword>
<feature type="transmembrane region" description="Helical" evidence="2">
    <location>
        <begin position="304"/>
        <end position="325"/>
    </location>
</feature>
<protein>
    <submittedName>
        <fullName evidence="4">MTH</fullName>
    </submittedName>
</protein>
<organism evidence="4 5">
    <name type="scientific">Lepeophtheirus salmonis</name>
    <name type="common">Salmon louse</name>
    <name type="synonym">Caligus salmonis</name>
    <dbReference type="NCBI Taxonomy" id="72036"/>
    <lineage>
        <taxon>Eukaryota</taxon>
        <taxon>Metazoa</taxon>
        <taxon>Ecdysozoa</taxon>
        <taxon>Arthropoda</taxon>
        <taxon>Crustacea</taxon>
        <taxon>Multicrustacea</taxon>
        <taxon>Hexanauplia</taxon>
        <taxon>Copepoda</taxon>
        <taxon>Siphonostomatoida</taxon>
        <taxon>Caligidae</taxon>
        <taxon>Lepeophtheirus</taxon>
    </lineage>
</organism>
<evidence type="ECO:0000256" key="1">
    <source>
        <dbReference type="SAM" id="MobiDB-lite"/>
    </source>
</evidence>
<reference evidence="4" key="1">
    <citation type="submission" date="2021-02" db="EMBL/GenBank/DDBJ databases">
        <authorList>
            <person name="Bekaert M."/>
        </authorList>
    </citation>
    <scope>NUCLEOTIDE SEQUENCE</scope>
    <source>
        <strain evidence="4">IoA-00</strain>
    </source>
</reference>
<name>A0A7R8CRH2_LEPSM</name>
<keyword evidence="2" id="KW-1133">Transmembrane helix</keyword>
<dbReference type="Proteomes" id="UP000675881">
    <property type="component" value="Chromosome 2"/>
</dbReference>
<evidence type="ECO:0000313" key="4">
    <source>
        <dbReference type="EMBL" id="CAF2868262.1"/>
    </source>
</evidence>
<feature type="chain" id="PRO_5043579755" evidence="3">
    <location>
        <begin position="20"/>
        <end position="410"/>
    </location>
</feature>
<dbReference type="EMBL" id="HG994581">
    <property type="protein sequence ID" value="CAF2868262.1"/>
    <property type="molecule type" value="Genomic_DNA"/>
</dbReference>
<dbReference type="OrthoDB" id="6134459at2759"/>
<evidence type="ECO:0000256" key="3">
    <source>
        <dbReference type="SAM" id="SignalP"/>
    </source>
</evidence>
<keyword evidence="3" id="KW-0732">Signal</keyword>
<feature type="region of interest" description="Disordered" evidence="1">
    <location>
        <begin position="361"/>
        <end position="410"/>
    </location>
</feature>
<feature type="compositionally biased region" description="Basic and acidic residues" evidence="1">
    <location>
        <begin position="384"/>
        <end position="402"/>
    </location>
</feature>
<feature type="transmembrane region" description="Helical" evidence="2">
    <location>
        <begin position="255"/>
        <end position="273"/>
    </location>
</feature>
<sequence>MRNLCPLLLLQLLFQTVSSNQDIRPRKCCLENEVFDLSLRNCTVIEESKSEAYYNALYITLGDFDYNIQTTDDFNFSETNYIQSSVCPDTQLYINPVDDESANNEWFLMPDGVADSLEDAFMVMFWYIAFHGKKLALKKSVFPQYSSDEDSNDMHFIILDSHGNRVNSSQIEFRLNNLYWDFNTLQTGILTIPNTGYIGSKTCAEKIGHKGFVSYSRYVWTMFLVVYESKKALWDPHSLNRSYFLFFFATDLAKLLYFHLINFIVIIANVAFFTGSSWNLLCGVWADGADDPLIRKQNRLRHKAVFKLFFAMGISWLAEVISWIIEWTVGKSSSAVIIGSAFFDIVNALQGKFFKKYSHSSEHNTNLSTGASMSTFGSKRKMNRKETPPTREEGLEMRKEDLGSGVASSS</sequence>
<keyword evidence="2" id="KW-0472">Membrane</keyword>
<feature type="compositionally biased region" description="Polar residues" evidence="1">
    <location>
        <begin position="363"/>
        <end position="377"/>
    </location>
</feature>
<feature type="signal peptide" evidence="3">
    <location>
        <begin position="1"/>
        <end position="19"/>
    </location>
</feature>
<accession>A0A7R8CRH2</accession>
<gene>
    <name evidence="4" type="ORF">LSAA_6498</name>
</gene>
<evidence type="ECO:0000313" key="5">
    <source>
        <dbReference type="Proteomes" id="UP000675881"/>
    </source>
</evidence>
<evidence type="ECO:0000256" key="2">
    <source>
        <dbReference type="SAM" id="Phobius"/>
    </source>
</evidence>
<keyword evidence="2" id="KW-0812">Transmembrane</keyword>
<dbReference type="AlphaFoldDB" id="A0A7R8CRH2"/>
<dbReference type="Gene3D" id="1.20.1070.10">
    <property type="entry name" value="Rhodopsin 7-helix transmembrane proteins"/>
    <property type="match status" value="1"/>
</dbReference>
<feature type="transmembrane region" description="Helical" evidence="2">
    <location>
        <begin position="331"/>
        <end position="349"/>
    </location>
</feature>
<proteinExistence type="predicted"/>